<dbReference type="RefSeq" id="WP_163492941.1">
    <property type="nucleotide sequence ID" value="NZ_JACVEL010000016.1"/>
</dbReference>
<dbReference type="Proteomes" id="UP000652681">
    <property type="component" value="Unassembled WGS sequence"/>
</dbReference>
<name>A0A8J6U165_9FLAO</name>
<sequence length="175" mass="20453">MTFFDKYSYKQKNYALLVLIVLLAAAVYKRSISVTIETKGYERELDAKIETAGKALEDIAMKKTEIALLNRMIGKENLSVEKVQQGFLNFFAQHARQINVYKIDEVLKYQHPDFTINTHQIVLKGGYLHTLDFIYRMEKEFDLARLVNVSFEYKKVSSEDVETLYTTLILQNYMK</sequence>
<protein>
    <submittedName>
        <fullName evidence="1">Uncharacterized protein</fullName>
    </submittedName>
</protein>
<comment type="caution">
    <text evidence="1">The sequence shown here is derived from an EMBL/GenBank/DDBJ whole genome shotgun (WGS) entry which is preliminary data.</text>
</comment>
<evidence type="ECO:0000313" key="1">
    <source>
        <dbReference type="EMBL" id="MBC9813808.1"/>
    </source>
</evidence>
<organism evidence="1 2">
    <name type="scientific">Taishania pollutisoli</name>
    <dbReference type="NCBI Taxonomy" id="2766479"/>
    <lineage>
        <taxon>Bacteria</taxon>
        <taxon>Pseudomonadati</taxon>
        <taxon>Bacteroidota</taxon>
        <taxon>Flavobacteriia</taxon>
        <taxon>Flavobacteriales</taxon>
        <taxon>Crocinitomicaceae</taxon>
        <taxon>Taishania</taxon>
    </lineage>
</organism>
<gene>
    <name evidence="1" type="ORF">H9Y05_15135</name>
</gene>
<accession>A0A8J6U165</accession>
<dbReference type="AlphaFoldDB" id="A0A8J6U165"/>
<dbReference type="EMBL" id="JACVEL010000016">
    <property type="protein sequence ID" value="MBC9813808.1"/>
    <property type="molecule type" value="Genomic_DNA"/>
</dbReference>
<evidence type="ECO:0000313" key="2">
    <source>
        <dbReference type="Proteomes" id="UP000652681"/>
    </source>
</evidence>
<keyword evidence="2" id="KW-1185">Reference proteome</keyword>
<proteinExistence type="predicted"/>
<reference evidence="1" key="1">
    <citation type="submission" date="2020-09" db="EMBL/GenBank/DDBJ databases">
        <title>Taishania pollutisoli gen. nov., sp. nov., Isolated from Tetrabromobisphenol A-Contaminated Soil.</title>
        <authorList>
            <person name="Chen Q."/>
        </authorList>
    </citation>
    <scope>NUCLEOTIDE SEQUENCE</scope>
    <source>
        <strain evidence="1">CZZ-1</strain>
    </source>
</reference>